<dbReference type="GO" id="GO:0005524">
    <property type="term" value="F:ATP binding"/>
    <property type="evidence" value="ECO:0007669"/>
    <property type="project" value="UniProtKB-KW"/>
</dbReference>
<dbReference type="AlphaFoldDB" id="A0A0N1I7P4"/>
<gene>
    <name evidence="10" type="ORF">ABL78_3498</name>
</gene>
<dbReference type="VEuPathDB" id="TriTrypDB:Lsey_0089_0140"/>
<dbReference type="SUPFAM" id="SSF52540">
    <property type="entry name" value="P-loop containing nucleoside triphosphate hydrolases"/>
    <property type="match status" value="1"/>
</dbReference>
<evidence type="ECO:0000313" key="11">
    <source>
        <dbReference type="Proteomes" id="UP000038009"/>
    </source>
</evidence>
<comment type="subcellular location">
    <subcellularLocation>
        <location evidence="1">Membrane</location>
        <topology evidence="1">Multi-pass membrane protein</topology>
    </subcellularLocation>
</comment>
<evidence type="ECO:0000313" key="10">
    <source>
        <dbReference type="EMBL" id="KPI87414.1"/>
    </source>
</evidence>
<dbReference type="PROSITE" id="PS00211">
    <property type="entry name" value="ABC_TRANSPORTER_1"/>
    <property type="match status" value="1"/>
</dbReference>
<evidence type="ECO:0000256" key="7">
    <source>
        <dbReference type="SAM" id="Phobius"/>
    </source>
</evidence>
<keyword evidence="3" id="KW-0547">Nucleotide-binding</keyword>
<dbReference type="OrthoDB" id="6500128at2759"/>
<dbReference type="Pfam" id="PF00005">
    <property type="entry name" value="ABC_tran"/>
    <property type="match status" value="1"/>
</dbReference>
<proteinExistence type="predicted"/>
<dbReference type="Gene3D" id="1.20.1560.10">
    <property type="entry name" value="ABC transporter type 1, transmembrane domain"/>
    <property type="match status" value="1"/>
</dbReference>
<dbReference type="InterPro" id="IPR003439">
    <property type="entry name" value="ABC_transporter-like_ATP-bd"/>
</dbReference>
<dbReference type="OMA" id="QQHAIFI"/>
<keyword evidence="2 7" id="KW-0812">Transmembrane</keyword>
<keyword evidence="5 7" id="KW-1133">Transmembrane helix</keyword>
<evidence type="ECO:0000259" key="9">
    <source>
        <dbReference type="PROSITE" id="PS50929"/>
    </source>
</evidence>
<feature type="transmembrane region" description="Helical" evidence="7">
    <location>
        <begin position="336"/>
        <end position="361"/>
    </location>
</feature>
<dbReference type="InterPro" id="IPR036640">
    <property type="entry name" value="ABC1_TM_sf"/>
</dbReference>
<feature type="transmembrane region" description="Helical" evidence="7">
    <location>
        <begin position="255"/>
        <end position="272"/>
    </location>
</feature>
<dbReference type="EMBL" id="LJSK01000089">
    <property type="protein sequence ID" value="KPI87414.1"/>
    <property type="molecule type" value="Genomic_DNA"/>
</dbReference>
<evidence type="ECO:0000259" key="8">
    <source>
        <dbReference type="PROSITE" id="PS50893"/>
    </source>
</evidence>
<name>A0A0N1I7P4_LEPSE</name>
<dbReference type="SMART" id="SM00382">
    <property type="entry name" value="AAA"/>
    <property type="match status" value="1"/>
</dbReference>
<sequence length="703" mass="75795">MVMDTCAFSSSAAAHARETGTLQLVRFAYAYGRPQLRTMVVSALFMVGATTLSLSIPVLAEEILSYGTETITNTMSGVGHADNTTAALVNGGVQKAAADTRMAGLSLIGLGSLSERLVKPFLPWFFVVLRRGYGDADSDLLGWPSPYVEGILCRCVLLGLVMLSYNLTSLIAHLAAYHAGMETQNALIQDSVSRILHTHFPERVTIVNAVKLAQIVTASGHALNDTMGELLTNVLGQAMYIVGFFGAMLYLSYQLTLTILAGVVAVQCLFFFQGRALNRKGSRVTAEESSVQAFIANILQRNETVFVFNCRDFVLTRMAERLARVRRLTNGLNRSIHGYAAVSSSFTRLILVLALGLSNYYQQKGQLDMRHTVLYFACFQAFVSRLVSLSSSFNETLATLGRLKTLEAMLQWYSEPLPITASKEGGEEGKDGGNSVKRVNAKVLVDVEESDTAPVSLERVSFKYPAVPTFFSEGGTDGGGVAMGTVEDGLNAHMGARHANGIADVSFTAKVGGITALYGPSGSGKSTCLRILCGLVRPHSGTVQTQRRAVLLEQQHAVFIGTVAENILLTDLTGMGNKKCTAPENAAEVQRRVSDAAVKSGCASFLSNPFGTLIESIDHPQFSGGQLQRISLARVFAQTDGYSLVLLDEPTSGLDRNAVEVLLETLKELRDVHGKTVLISTHDHRVAEIADKVVDLSDRMLQA</sequence>
<dbReference type="InterPro" id="IPR011527">
    <property type="entry name" value="ABC1_TM_dom"/>
</dbReference>
<dbReference type="PANTHER" id="PTHR24221">
    <property type="entry name" value="ATP-BINDING CASSETTE SUB-FAMILY B"/>
    <property type="match status" value="1"/>
</dbReference>
<dbReference type="InterPro" id="IPR003593">
    <property type="entry name" value="AAA+_ATPase"/>
</dbReference>
<evidence type="ECO:0000256" key="1">
    <source>
        <dbReference type="ARBA" id="ARBA00004141"/>
    </source>
</evidence>
<dbReference type="PROSITE" id="PS50929">
    <property type="entry name" value="ABC_TM1F"/>
    <property type="match status" value="1"/>
</dbReference>
<dbReference type="GO" id="GO:0016887">
    <property type="term" value="F:ATP hydrolysis activity"/>
    <property type="evidence" value="ECO:0007669"/>
    <property type="project" value="InterPro"/>
</dbReference>
<dbReference type="Proteomes" id="UP000038009">
    <property type="component" value="Unassembled WGS sequence"/>
</dbReference>
<evidence type="ECO:0000256" key="3">
    <source>
        <dbReference type="ARBA" id="ARBA00022741"/>
    </source>
</evidence>
<dbReference type="InterPro" id="IPR039421">
    <property type="entry name" value="Type_1_exporter"/>
</dbReference>
<dbReference type="PANTHER" id="PTHR24221:SF503">
    <property type="entry name" value="MITOCHONDRIAL POTASSIUM CHANNEL ATP-BINDING SUBUNIT"/>
    <property type="match status" value="1"/>
</dbReference>
<keyword evidence="11" id="KW-1185">Reference proteome</keyword>
<feature type="domain" description="ABC transmembrane type-1" evidence="9">
    <location>
        <begin position="155"/>
        <end position="398"/>
    </location>
</feature>
<dbReference type="SUPFAM" id="SSF90123">
    <property type="entry name" value="ABC transporter transmembrane region"/>
    <property type="match status" value="1"/>
</dbReference>
<dbReference type="GO" id="GO:0016020">
    <property type="term" value="C:membrane"/>
    <property type="evidence" value="ECO:0007669"/>
    <property type="project" value="UniProtKB-SubCell"/>
</dbReference>
<reference evidence="10 11" key="1">
    <citation type="journal article" date="2015" name="PLoS Pathog.">
        <title>Leptomonas seymouri: Adaptations to the Dixenous Life Cycle Analyzed by Genome Sequencing, Transcriptome Profiling and Co-infection with Leishmania donovani.</title>
        <authorList>
            <person name="Kraeva N."/>
            <person name="Butenko A."/>
            <person name="Hlavacova J."/>
            <person name="Kostygov A."/>
            <person name="Myskova J."/>
            <person name="Grybchuk D."/>
            <person name="Lestinova T."/>
            <person name="Votypka J."/>
            <person name="Volf P."/>
            <person name="Opperdoes F."/>
            <person name="Flegontov P."/>
            <person name="Lukes J."/>
            <person name="Yurchenko V."/>
        </authorList>
    </citation>
    <scope>NUCLEOTIDE SEQUENCE [LARGE SCALE GENOMIC DNA]</scope>
    <source>
        <strain evidence="10 11">ATCC 30220</strain>
    </source>
</reference>
<accession>A0A0N1I7P4</accession>
<dbReference type="PROSITE" id="PS50893">
    <property type="entry name" value="ABC_TRANSPORTER_2"/>
    <property type="match status" value="1"/>
</dbReference>
<evidence type="ECO:0000256" key="6">
    <source>
        <dbReference type="ARBA" id="ARBA00023136"/>
    </source>
</evidence>
<protein>
    <submittedName>
        <fullName evidence="10">ABC transporter-like protein</fullName>
    </submittedName>
</protein>
<feature type="transmembrane region" description="Helical" evidence="7">
    <location>
        <begin position="40"/>
        <end position="60"/>
    </location>
</feature>
<dbReference type="InterPro" id="IPR017871">
    <property type="entry name" value="ABC_transporter-like_CS"/>
</dbReference>
<evidence type="ECO:0000256" key="4">
    <source>
        <dbReference type="ARBA" id="ARBA00022840"/>
    </source>
</evidence>
<organism evidence="10 11">
    <name type="scientific">Leptomonas seymouri</name>
    <dbReference type="NCBI Taxonomy" id="5684"/>
    <lineage>
        <taxon>Eukaryota</taxon>
        <taxon>Discoba</taxon>
        <taxon>Euglenozoa</taxon>
        <taxon>Kinetoplastea</taxon>
        <taxon>Metakinetoplastina</taxon>
        <taxon>Trypanosomatida</taxon>
        <taxon>Trypanosomatidae</taxon>
        <taxon>Leishmaniinae</taxon>
        <taxon>Leptomonas</taxon>
    </lineage>
</organism>
<keyword evidence="6 7" id="KW-0472">Membrane</keyword>
<dbReference type="GO" id="GO:0140359">
    <property type="term" value="F:ABC-type transporter activity"/>
    <property type="evidence" value="ECO:0007669"/>
    <property type="project" value="InterPro"/>
</dbReference>
<feature type="domain" description="ABC transporter" evidence="8">
    <location>
        <begin position="484"/>
        <end position="703"/>
    </location>
</feature>
<dbReference type="Pfam" id="PF00664">
    <property type="entry name" value="ABC_membrane"/>
    <property type="match status" value="1"/>
</dbReference>
<comment type="caution">
    <text evidence="10">The sequence shown here is derived from an EMBL/GenBank/DDBJ whole genome shotgun (WGS) entry which is preliminary data.</text>
</comment>
<keyword evidence="4" id="KW-0067">ATP-binding</keyword>
<dbReference type="InterPro" id="IPR027417">
    <property type="entry name" value="P-loop_NTPase"/>
</dbReference>
<evidence type="ECO:0000256" key="5">
    <source>
        <dbReference type="ARBA" id="ARBA00022989"/>
    </source>
</evidence>
<evidence type="ECO:0000256" key="2">
    <source>
        <dbReference type="ARBA" id="ARBA00022692"/>
    </source>
</evidence>
<dbReference type="Gene3D" id="3.40.50.300">
    <property type="entry name" value="P-loop containing nucleotide triphosphate hydrolases"/>
    <property type="match status" value="1"/>
</dbReference>